<evidence type="ECO:0000256" key="6">
    <source>
        <dbReference type="ARBA" id="ARBA00023014"/>
    </source>
</evidence>
<keyword evidence="2" id="KW-0004">4Fe-4S</keyword>
<keyword evidence="4" id="KW-0677">Repeat</keyword>
<evidence type="ECO:0000259" key="7">
    <source>
        <dbReference type="PROSITE" id="PS51379"/>
    </source>
</evidence>
<dbReference type="GO" id="GO:0030313">
    <property type="term" value="C:cell envelope"/>
    <property type="evidence" value="ECO:0007669"/>
    <property type="project" value="UniProtKB-SubCell"/>
</dbReference>
<feature type="domain" description="4Fe-4S ferredoxin-type" evidence="7">
    <location>
        <begin position="12"/>
        <end position="33"/>
    </location>
</feature>
<proteinExistence type="predicted"/>
<reference evidence="8" key="1">
    <citation type="journal article" date="2020" name="mSystems">
        <title>Genome- and Community-Level Interaction Insights into Carbon Utilization and Element Cycling Functions of Hydrothermarchaeota in Hydrothermal Sediment.</title>
        <authorList>
            <person name="Zhou Z."/>
            <person name="Liu Y."/>
            <person name="Xu W."/>
            <person name="Pan J."/>
            <person name="Luo Z.H."/>
            <person name="Li M."/>
        </authorList>
    </citation>
    <scope>NUCLEOTIDE SEQUENCE [LARGE SCALE GENOMIC DNA]</scope>
    <source>
        <strain evidence="8">SpSt-265</strain>
        <strain evidence="9">SpSt-465</strain>
    </source>
</reference>
<comment type="caution">
    <text evidence="8">The sequence shown here is derived from an EMBL/GenBank/DDBJ whole genome shotgun (WGS) entry which is preliminary data.</text>
</comment>
<dbReference type="PANTHER" id="PTHR43545:SF6">
    <property type="entry name" value="FORMATE DEHYDROGENASE, NITRATE-INDUCIBLE, IRON-SULFUR SUBUNIT"/>
    <property type="match status" value="1"/>
</dbReference>
<dbReference type="PROSITE" id="PS00198">
    <property type="entry name" value="4FE4S_FER_1"/>
    <property type="match status" value="1"/>
</dbReference>
<dbReference type="PANTHER" id="PTHR43545">
    <property type="entry name" value="FORMATE DEHYDROGENASE, NITRATE-INDUCIBLE, IRON-SULFUR SUBUNIT"/>
    <property type="match status" value="1"/>
</dbReference>
<dbReference type="GO" id="GO:0051539">
    <property type="term" value="F:4 iron, 4 sulfur cluster binding"/>
    <property type="evidence" value="ECO:0007669"/>
    <property type="project" value="UniProtKB-KW"/>
</dbReference>
<dbReference type="Pfam" id="PF12800">
    <property type="entry name" value="Fer4_4"/>
    <property type="match status" value="1"/>
</dbReference>
<keyword evidence="3" id="KW-0479">Metal-binding</keyword>
<dbReference type="InterPro" id="IPR017896">
    <property type="entry name" value="4Fe4S_Fe-S-bd"/>
</dbReference>
<evidence type="ECO:0000256" key="5">
    <source>
        <dbReference type="ARBA" id="ARBA00023004"/>
    </source>
</evidence>
<keyword evidence="6" id="KW-0411">Iron-sulfur</keyword>
<evidence type="ECO:0000256" key="4">
    <source>
        <dbReference type="ARBA" id="ARBA00022737"/>
    </source>
</evidence>
<feature type="domain" description="4Fe-4S ferredoxin-type" evidence="7">
    <location>
        <begin position="47"/>
        <end position="78"/>
    </location>
</feature>
<dbReference type="PROSITE" id="PS51379">
    <property type="entry name" value="4FE4S_FER_2"/>
    <property type="match status" value="3"/>
</dbReference>
<sequence>MAGAGVETQNSKRLFVRLDWCIGCRSCEAACRSRFKGEARIRYAEISETALVPMPCRHCAEPLCAAACPFEVIKKDEERGIVYQSSVHCVGCRSCILACPFGVLDKELLRRIAQKCSLCQDRDEGPRCAASCPTGALQFVTEAEIKEQQVGKRTSARLPFWRRV</sequence>
<dbReference type="Pfam" id="PF13247">
    <property type="entry name" value="Fer4_11"/>
    <property type="match status" value="1"/>
</dbReference>
<evidence type="ECO:0000313" key="9">
    <source>
        <dbReference type="EMBL" id="HFJ53885.1"/>
    </source>
</evidence>
<organism evidence="8">
    <name type="scientific">candidate division WOR-3 bacterium</name>
    <dbReference type="NCBI Taxonomy" id="2052148"/>
    <lineage>
        <taxon>Bacteria</taxon>
        <taxon>Bacteria division WOR-3</taxon>
    </lineage>
</organism>
<protein>
    <submittedName>
        <fullName evidence="8">4Fe-4S dicluster domain-containing protein</fullName>
    </submittedName>
</protein>
<evidence type="ECO:0000256" key="2">
    <source>
        <dbReference type="ARBA" id="ARBA00022485"/>
    </source>
</evidence>
<gene>
    <name evidence="8" type="ORF">ENP94_03370</name>
    <name evidence="9" type="ORF">ENS16_04260</name>
</gene>
<dbReference type="InterPro" id="IPR017900">
    <property type="entry name" value="4Fe4S_Fe_S_CS"/>
</dbReference>
<evidence type="ECO:0000313" key="8">
    <source>
        <dbReference type="EMBL" id="HEA87032.1"/>
    </source>
</evidence>
<dbReference type="EMBL" id="DSLG01000004">
    <property type="protein sequence ID" value="HEA87032.1"/>
    <property type="molecule type" value="Genomic_DNA"/>
</dbReference>
<dbReference type="InterPro" id="IPR051555">
    <property type="entry name" value="FDH_Electron_Transfer_Unit"/>
</dbReference>
<keyword evidence="5" id="KW-0408">Iron</keyword>
<comment type="subcellular location">
    <subcellularLocation>
        <location evidence="1">Cell envelope</location>
    </subcellularLocation>
</comment>
<dbReference type="EMBL" id="DSTU01000005">
    <property type="protein sequence ID" value="HFJ53885.1"/>
    <property type="molecule type" value="Genomic_DNA"/>
</dbReference>
<dbReference type="GO" id="GO:0046872">
    <property type="term" value="F:metal ion binding"/>
    <property type="evidence" value="ECO:0007669"/>
    <property type="project" value="UniProtKB-KW"/>
</dbReference>
<dbReference type="AlphaFoldDB" id="A0A7C1NBD3"/>
<name>A0A7C1NBD3_UNCW3</name>
<evidence type="ECO:0000256" key="3">
    <source>
        <dbReference type="ARBA" id="ARBA00022723"/>
    </source>
</evidence>
<feature type="domain" description="4Fe-4S ferredoxin-type" evidence="7">
    <location>
        <begin position="79"/>
        <end position="109"/>
    </location>
</feature>
<evidence type="ECO:0000256" key="1">
    <source>
        <dbReference type="ARBA" id="ARBA00004196"/>
    </source>
</evidence>
<accession>A0A7C1NBD3</accession>
<dbReference type="SUPFAM" id="SSF54862">
    <property type="entry name" value="4Fe-4S ferredoxins"/>
    <property type="match status" value="1"/>
</dbReference>
<dbReference type="Gene3D" id="3.30.70.20">
    <property type="match status" value="2"/>
</dbReference>